<evidence type="ECO:0000259" key="8">
    <source>
        <dbReference type="PROSITE" id="PS51507"/>
    </source>
</evidence>
<evidence type="ECO:0000256" key="7">
    <source>
        <dbReference type="SAM" id="MobiDB-lite"/>
    </source>
</evidence>
<dbReference type="GO" id="GO:0000981">
    <property type="term" value="F:DNA-binding transcription factor activity, RNA polymerase II-specific"/>
    <property type="evidence" value="ECO:0007669"/>
    <property type="project" value="TreeGrafter"/>
</dbReference>
<dbReference type="PROSITE" id="PS00601">
    <property type="entry name" value="IRF_1"/>
    <property type="match status" value="1"/>
</dbReference>
<evidence type="ECO:0000256" key="2">
    <source>
        <dbReference type="ARBA" id="ARBA00023015"/>
    </source>
</evidence>
<keyword evidence="4" id="KW-0010">Activator</keyword>
<dbReference type="InterPro" id="IPR001346">
    <property type="entry name" value="Interferon_reg_fact_DNA-bd_dom"/>
</dbReference>
<proteinExistence type="predicted"/>
<dbReference type="GO" id="GO:0042832">
    <property type="term" value="P:defense response to protozoan"/>
    <property type="evidence" value="ECO:0007669"/>
    <property type="project" value="UniProtKB-ARBA"/>
</dbReference>
<dbReference type="Ensembl" id="ENSCCNT00000024154.1">
    <property type="protein sequence ID" value="ENSCCNP00000018580.1"/>
    <property type="gene ID" value="ENSCCNG00000018800.1"/>
</dbReference>
<evidence type="ECO:0000256" key="4">
    <source>
        <dbReference type="ARBA" id="ARBA00023159"/>
    </source>
</evidence>
<dbReference type="GO" id="GO:0045944">
    <property type="term" value="P:positive regulation of transcription by RNA polymerase II"/>
    <property type="evidence" value="ECO:0007669"/>
    <property type="project" value="UniProtKB-ARBA"/>
</dbReference>
<organism evidence="9">
    <name type="scientific">Castor canadensis</name>
    <name type="common">American beaver</name>
    <dbReference type="NCBI Taxonomy" id="51338"/>
    <lineage>
        <taxon>Eukaryota</taxon>
        <taxon>Metazoa</taxon>
        <taxon>Chordata</taxon>
        <taxon>Craniata</taxon>
        <taxon>Vertebrata</taxon>
        <taxon>Euteleostomi</taxon>
        <taxon>Mammalia</taxon>
        <taxon>Eutheria</taxon>
        <taxon>Euarchontoglires</taxon>
        <taxon>Glires</taxon>
        <taxon>Rodentia</taxon>
        <taxon>Castorimorpha</taxon>
        <taxon>Castoridae</taxon>
        <taxon>Castor</taxon>
    </lineage>
</organism>
<dbReference type="InterPro" id="IPR036390">
    <property type="entry name" value="WH_DNA-bd_sf"/>
</dbReference>
<keyword evidence="2" id="KW-0805">Transcription regulation</keyword>
<dbReference type="InterPro" id="IPR019817">
    <property type="entry name" value="Interferon_reg_fac_CS"/>
</dbReference>
<dbReference type="Gene3D" id="2.60.200.10">
    <property type="match status" value="1"/>
</dbReference>
<dbReference type="Pfam" id="PF10401">
    <property type="entry name" value="IRF-3"/>
    <property type="match status" value="1"/>
</dbReference>
<dbReference type="GO" id="GO:0097028">
    <property type="term" value="P:dendritic cell differentiation"/>
    <property type="evidence" value="ECO:0007669"/>
    <property type="project" value="UniProtKB-ARBA"/>
</dbReference>
<accession>A0A8C0WX22</accession>
<dbReference type="SUPFAM" id="SSF46785">
    <property type="entry name" value="Winged helix' DNA-binding domain"/>
    <property type="match status" value="1"/>
</dbReference>
<comment type="subcellular location">
    <subcellularLocation>
        <location evidence="1">Nucleus</location>
    </subcellularLocation>
</comment>
<dbReference type="PANTHER" id="PTHR11949">
    <property type="entry name" value="INTERFERON REGULATORY FACTOR"/>
    <property type="match status" value="1"/>
</dbReference>
<name>A0A8C0WX22_CASCN</name>
<protein>
    <recommendedName>
        <fullName evidence="8">IRF tryptophan pentad repeat domain-containing protein</fullName>
    </recommendedName>
</protein>
<dbReference type="InterPro" id="IPR017855">
    <property type="entry name" value="SMAD-like_dom_sf"/>
</dbReference>
<dbReference type="GO" id="GO:0000978">
    <property type="term" value="F:RNA polymerase II cis-regulatory region sequence-specific DNA binding"/>
    <property type="evidence" value="ECO:0007669"/>
    <property type="project" value="TreeGrafter"/>
</dbReference>
<dbReference type="PRINTS" id="PR00267">
    <property type="entry name" value="INTFRNREGFCT"/>
</dbReference>
<dbReference type="SUPFAM" id="SSF49879">
    <property type="entry name" value="SMAD/FHA domain"/>
    <property type="match status" value="1"/>
</dbReference>
<dbReference type="GO" id="GO:0030099">
    <property type="term" value="P:myeloid cell differentiation"/>
    <property type="evidence" value="ECO:0007669"/>
    <property type="project" value="UniProtKB-ARBA"/>
</dbReference>
<keyword evidence="6" id="KW-0539">Nucleus</keyword>
<feature type="compositionally biased region" description="Polar residues" evidence="7">
    <location>
        <begin position="151"/>
        <end position="160"/>
    </location>
</feature>
<dbReference type="FunFam" id="1.10.10.10:FF:000041">
    <property type="entry name" value="Interferon regulatory factor 4"/>
    <property type="match status" value="1"/>
</dbReference>
<evidence type="ECO:0000313" key="9">
    <source>
        <dbReference type="Ensembl" id="ENSCCNP00000018580.1"/>
    </source>
</evidence>
<dbReference type="InterPro" id="IPR019471">
    <property type="entry name" value="Interferon_reg_factor-3"/>
</dbReference>
<dbReference type="GO" id="GO:0005634">
    <property type="term" value="C:nucleus"/>
    <property type="evidence" value="ECO:0007669"/>
    <property type="project" value="UniProtKB-SubCell"/>
</dbReference>
<dbReference type="AlphaFoldDB" id="A0A8C0WX22"/>
<feature type="domain" description="IRF tryptophan pentad repeat" evidence="8">
    <location>
        <begin position="21"/>
        <end position="129"/>
    </location>
</feature>
<dbReference type="Gene3D" id="1.10.10.10">
    <property type="entry name" value="Winged helix-like DNA-binding domain superfamily/Winged helix DNA-binding domain"/>
    <property type="match status" value="1"/>
</dbReference>
<evidence type="ECO:0000256" key="1">
    <source>
        <dbReference type="ARBA" id="ARBA00004123"/>
    </source>
</evidence>
<dbReference type="CDD" id="cd00103">
    <property type="entry name" value="IRF"/>
    <property type="match status" value="1"/>
</dbReference>
<dbReference type="GO" id="GO:0002285">
    <property type="term" value="P:lymphocyte activation involved in immune response"/>
    <property type="evidence" value="ECO:0007669"/>
    <property type="project" value="UniProtKB-ARBA"/>
</dbReference>
<evidence type="ECO:0000256" key="5">
    <source>
        <dbReference type="ARBA" id="ARBA00023163"/>
    </source>
</evidence>
<dbReference type="PROSITE" id="PS51507">
    <property type="entry name" value="IRF_2"/>
    <property type="match status" value="1"/>
</dbReference>
<dbReference type="Pfam" id="PF00605">
    <property type="entry name" value="IRF"/>
    <property type="match status" value="1"/>
</dbReference>
<dbReference type="InterPro" id="IPR036388">
    <property type="entry name" value="WH-like_DNA-bd_sf"/>
</dbReference>
<evidence type="ECO:0000256" key="6">
    <source>
        <dbReference type="ARBA" id="ARBA00023242"/>
    </source>
</evidence>
<reference evidence="9" key="1">
    <citation type="submission" date="2023-09" db="UniProtKB">
        <authorList>
            <consortium name="Ensembl"/>
        </authorList>
    </citation>
    <scope>IDENTIFICATION</scope>
</reference>
<dbReference type="InterPro" id="IPR008984">
    <property type="entry name" value="SMAD_FHA_dom_sf"/>
</dbReference>
<feature type="compositionally biased region" description="Low complexity" evidence="7">
    <location>
        <begin position="162"/>
        <end position="181"/>
    </location>
</feature>
<dbReference type="PANTHER" id="PTHR11949:SF24">
    <property type="entry name" value="INTERFERON REGULATORY FACTOR 9"/>
    <property type="match status" value="1"/>
</dbReference>
<dbReference type="SMART" id="SM00348">
    <property type="entry name" value="IRF"/>
    <property type="match status" value="1"/>
</dbReference>
<evidence type="ECO:0000256" key="3">
    <source>
        <dbReference type="ARBA" id="ARBA00023125"/>
    </source>
</evidence>
<dbReference type="SMART" id="SM01243">
    <property type="entry name" value="IRF-3"/>
    <property type="match status" value="1"/>
</dbReference>
<feature type="region of interest" description="Disordered" evidence="7">
    <location>
        <begin position="145"/>
        <end position="208"/>
    </location>
</feature>
<sequence>TLGTTGERGKEGRVRREGRKPRVLEDWLVAQIESGRYAGLCWEDSGKTLFRIPWKHAAKQGYQAQQDAALFRAWAVYKGKHLEGTDKEDPSTWKTRLRCALNKSIDFCEVPERSQLDISNPYKVYRIMSAHARDPGTTWQVVVAGSGPSHVPNTPSTSVHGSVPSSRPSPTPSLHIHFQHFSPHHSHPSLTSSPPPPLATLQEGEEGGGWHRHAVAQPALFSLRPPTECWLHVWLFYGTALVREATVRSAEGCRLSPRAAATVTAAERLLGPPARAPVAQVCFPEPPPSARVLRRLLRHLERGVLLWVAPEGVFAKRLCQGRVYWRGPLAPHRTRPNKLERERTCQLLDTRRFLDELRAHLHNGRPEPEYQIRLCFGEEYPGPPDQPEERLIMAHVSHSLLTEVYQLLFFQSLHLHLLNTYSVPASVLVSSAGY</sequence>
<keyword evidence="5" id="KW-0804">Transcription</keyword>
<keyword evidence="3" id="KW-0238">DNA-binding</keyword>